<keyword evidence="1" id="KW-0472">Membrane</keyword>
<feature type="transmembrane region" description="Helical" evidence="1">
    <location>
        <begin position="38"/>
        <end position="59"/>
    </location>
</feature>
<evidence type="ECO:0008006" key="4">
    <source>
        <dbReference type="Google" id="ProtNLM"/>
    </source>
</evidence>
<dbReference type="AlphaFoldDB" id="A0A1F6M0H1"/>
<comment type="caution">
    <text evidence="2">The sequence shown here is derived from an EMBL/GenBank/DDBJ whole genome shotgun (WGS) entry which is preliminary data.</text>
</comment>
<dbReference type="Proteomes" id="UP000176282">
    <property type="component" value="Unassembled WGS sequence"/>
</dbReference>
<keyword evidence="1" id="KW-0812">Transmembrane</keyword>
<feature type="transmembrane region" description="Helical" evidence="1">
    <location>
        <begin position="103"/>
        <end position="129"/>
    </location>
</feature>
<feature type="transmembrane region" description="Helical" evidence="1">
    <location>
        <begin position="141"/>
        <end position="165"/>
    </location>
</feature>
<dbReference type="STRING" id="1798680.A3J66_01270"/>
<organism evidence="2 3">
    <name type="scientific">Candidatus Magasanikbacteria bacterium RIFCSPHIGHO2_02_FULL_47_14</name>
    <dbReference type="NCBI Taxonomy" id="1798680"/>
    <lineage>
        <taxon>Bacteria</taxon>
        <taxon>Candidatus Magasanikiibacteriota</taxon>
    </lineage>
</organism>
<evidence type="ECO:0000313" key="3">
    <source>
        <dbReference type="Proteomes" id="UP000176282"/>
    </source>
</evidence>
<keyword evidence="1" id="KW-1133">Transmembrane helix</keyword>
<evidence type="ECO:0000256" key="1">
    <source>
        <dbReference type="SAM" id="Phobius"/>
    </source>
</evidence>
<dbReference type="EMBL" id="MFQB01000052">
    <property type="protein sequence ID" value="OGH65043.1"/>
    <property type="molecule type" value="Genomic_DNA"/>
</dbReference>
<feature type="transmembrane region" description="Helical" evidence="1">
    <location>
        <begin position="6"/>
        <end position="26"/>
    </location>
</feature>
<evidence type="ECO:0000313" key="2">
    <source>
        <dbReference type="EMBL" id="OGH65043.1"/>
    </source>
</evidence>
<protein>
    <recommendedName>
        <fullName evidence="4">Rod shape-determining protein MreD</fullName>
    </recommendedName>
</protein>
<gene>
    <name evidence="2" type="ORF">A3J66_01270</name>
</gene>
<proteinExistence type="predicted"/>
<feature type="transmembrane region" description="Helical" evidence="1">
    <location>
        <begin position="71"/>
        <end position="91"/>
    </location>
</feature>
<reference evidence="2 3" key="1">
    <citation type="journal article" date="2016" name="Nat. Commun.">
        <title>Thousands of microbial genomes shed light on interconnected biogeochemical processes in an aquifer system.</title>
        <authorList>
            <person name="Anantharaman K."/>
            <person name="Brown C.T."/>
            <person name="Hug L.A."/>
            <person name="Sharon I."/>
            <person name="Castelle C.J."/>
            <person name="Probst A.J."/>
            <person name="Thomas B.C."/>
            <person name="Singh A."/>
            <person name="Wilkins M.J."/>
            <person name="Karaoz U."/>
            <person name="Brodie E.L."/>
            <person name="Williams K.H."/>
            <person name="Hubbard S.S."/>
            <person name="Banfield J.F."/>
        </authorList>
    </citation>
    <scope>NUCLEOTIDE SEQUENCE [LARGE SCALE GENOMIC DNA]</scope>
</reference>
<name>A0A1F6M0H1_9BACT</name>
<sequence length="173" mass="20420">MRLLARIILFIFLLLLTFWMHVFFFYTLPFPFRAINTIFVVLFFVLWWRESGSVVWISFFVHLLTEFVSDLPFGITMFSGTVSVLVGYWLYVNVFTNRSWYAISLLLVVTIALFRLSFILLLVVHAFLFDSHFSFAPIIQFTLWEAGITTGVFLVISAAVSRLFFRFRPERIR</sequence>
<accession>A0A1F6M0H1</accession>